<dbReference type="SUPFAM" id="SSF52540">
    <property type="entry name" value="P-loop containing nucleoside triphosphate hydrolases"/>
    <property type="match status" value="1"/>
</dbReference>
<dbReference type="InterPro" id="IPR052539">
    <property type="entry name" value="MGD_biosynthesis_adapter"/>
</dbReference>
<dbReference type="PANTHER" id="PTHR40072">
    <property type="entry name" value="MOLYBDOPTERIN-GUANINE DINUCLEOTIDE BIOSYNTHESIS ADAPTER PROTEIN-RELATED"/>
    <property type="match status" value="1"/>
</dbReference>
<dbReference type="EMBL" id="CP045875">
    <property type="protein sequence ID" value="QGG47798.1"/>
    <property type="molecule type" value="Genomic_DNA"/>
</dbReference>
<evidence type="ECO:0000313" key="2">
    <source>
        <dbReference type="EMBL" id="QGG47798.1"/>
    </source>
</evidence>
<dbReference type="NCBIfam" id="TIGR00176">
    <property type="entry name" value="mobB"/>
    <property type="match status" value="1"/>
</dbReference>
<dbReference type="InterPro" id="IPR027417">
    <property type="entry name" value="P-loop_NTPase"/>
</dbReference>
<dbReference type="Pfam" id="PF03205">
    <property type="entry name" value="MobB"/>
    <property type="match status" value="1"/>
</dbReference>
<organism evidence="2 3">
    <name type="scientific">Heliorestis convoluta</name>
    <dbReference type="NCBI Taxonomy" id="356322"/>
    <lineage>
        <taxon>Bacteria</taxon>
        <taxon>Bacillati</taxon>
        <taxon>Bacillota</taxon>
        <taxon>Clostridia</taxon>
        <taxon>Eubacteriales</taxon>
        <taxon>Heliobacteriaceae</taxon>
        <taxon>Heliorestis</taxon>
    </lineage>
</organism>
<dbReference type="KEGG" id="hcv:FTV88_1700"/>
<dbReference type="RefSeq" id="WP_153725101.1">
    <property type="nucleotide sequence ID" value="NZ_CP045875.1"/>
</dbReference>
<dbReference type="GO" id="GO:0005525">
    <property type="term" value="F:GTP binding"/>
    <property type="evidence" value="ECO:0007669"/>
    <property type="project" value="InterPro"/>
</dbReference>
<evidence type="ECO:0000313" key="3">
    <source>
        <dbReference type="Proteomes" id="UP000366051"/>
    </source>
</evidence>
<evidence type="ECO:0000259" key="1">
    <source>
        <dbReference type="Pfam" id="PF03205"/>
    </source>
</evidence>
<dbReference type="Gene3D" id="3.40.50.300">
    <property type="entry name" value="P-loop containing nucleotide triphosphate hydrolases"/>
    <property type="match status" value="1"/>
</dbReference>
<dbReference type="GO" id="GO:0006777">
    <property type="term" value="P:Mo-molybdopterin cofactor biosynthetic process"/>
    <property type="evidence" value="ECO:0007669"/>
    <property type="project" value="InterPro"/>
</dbReference>
<name>A0A5Q2MYJ2_9FIRM</name>
<dbReference type="PANTHER" id="PTHR40072:SF1">
    <property type="entry name" value="MOLYBDOPTERIN-GUANINE DINUCLEOTIDE BIOSYNTHESIS ADAPTER PROTEIN"/>
    <property type="match status" value="1"/>
</dbReference>
<dbReference type="OrthoDB" id="9786803at2"/>
<protein>
    <submittedName>
        <fullName evidence="2">Molybdopterin-guanine dinucleotide biosynthesis protein B</fullName>
    </submittedName>
</protein>
<reference evidence="3" key="1">
    <citation type="submission" date="2019-11" db="EMBL/GenBank/DDBJ databases">
        <title>Genome sequence of Heliorestis convoluta strain HH, an alkaliphilic and minimalistic phototrophic bacterium from a soda lake in Egypt.</title>
        <authorList>
            <person name="Dewey E.D."/>
            <person name="Stokes L.M."/>
            <person name="Burchell B.M."/>
            <person name="Shaffer K.N."/>
            <person name="Huntington A.M."/>
            <person name="Baker J.M."/>
            <person name="Nadendla S."/>
            <person name="Giglio M.G."/>
            <person name="Touchman J.W."/>
            <person name="Blankenship R.E."/>
            <person name="Madigan M.T."/>
            <person name="Sattley W.M."/>
        </authorList>
    </citation>
    <scope>NUCLEOTIDE SEQUENCE [LARGE SCALE GENOMIC DNA]</scope>
    <source>
        <strain evidence="3">HH</strain>
    </source>
</reference>
<proteinExistence type="predicted"/>
<accession>A0A5Q2MYJ2</accession>
<dbReference type="InterPro" id="IPR004435">
    <property type="entry name" value="MobB_dom"/>
</dbReference>
<dbReference type="CDD" id="cd03116">
    <property type="entry name" value="MobB"/>
    <property type="match status" value="1"/>
</dbReference>
<feature type="domain" description="Molybdopterin-guanine dinucleotide biosynthesis protein B (MobB)" evidence="1">
    <location>
        <begin position="6"/>
        <end position="135"/>
    </location>
</feature>
<keyword evidence="3" id="KW-1185">Reference proteome</keyword>
<dbReference type="Proteomes" id="UP000366051">
    <property type="component" value="Chromosome"/>
</dbReference>
<gene>
    <name evidence="2" type="primary">mobB</name>
    <name evidence="2" type="ORF">FTV88_1700</name>
</gene>
<dbReference type="AlphaFoldDB" id="A0A5Q2MYJ2"/>
<sequence length="169" mass="18963">MKKIPILSVVGTSNSGKTTLIEKVIQDLKRKGYRIAIIKHSHKDFEIDRPGKDTYRHGQAGADIVVLSSPYKVAIMETVQEERDLEKIVQSITEVDLILTEGYKKGNQKKIEVHRACLGRGIITPMEELLAVASDDSLDLTVPLLHIDDIEGITQIIEQFINEKQQKSC</sequence>